<gene>
    <name evidence="1" type="ORF">ACFQ07_08810</name>
</gene>
<name>A0ABW3CCR0_9ACTN</name>
<reference evidence="2" key="1">
    <citation type="journal article" date="2019" name="Int. J. Syst. Evol. Microbiol.">
        <title>The Global Catalogue of Microorganisms (GCM) 10K type strain sequencing project: providing services to taxonomists for standard genome sequencing and annotation.</title>
        <authorList>
            <consortium name="The Broad Institute Genomics Platform"/>
            <consortium name="The Broad Institute Genome Sequencing Center for Infectious Disease"/>
            <person name="Wu L."/>
            <person name="Ma J."/>
        </authorList>
    </citation>
    <scope>NUCLEOTIDE SEQUENCE [LARGE SCALE GENOMIC DNA]</scope>
    <source>
        <strain evidence="2">JCM 31696</strain>
    </source>
</reference>
<comment type="caution">
    <text evidence="1">The sequence shown here is derived from an EMBL/GenBank/DDBJ whole genome shotgun (WGS) entry which is preliminary data.</text>
</comment>
<sequence length="81" mass="8836">MRRLLDDGALERSSVVANCAMNRERSLTGSNGYGRELGIDIVKESRERPRWLDLCCGTGRALFEAASLPEAPTEIVGVDLA</sequence>
<dbReference type="SUPFAM" id="SSF53335">
    <property type="entry name" value="S-adenosyl-L-methionine-dependent methyltransferases"/>
    <property type="match status" value="1"/>
</dbReference>
<dbReference type="InterPro" id="IPR029063">
    <property type="entry name" value="SAM-dependent_MTases_sf"/>
</dbReference>
<evidence type="ECO:0008006" key="3">
    <source>
        <dbReference type="Google" id="ProtNLM"/>
    </source>
</evidence>
<dbReference type="Proteomes" id="UP001597083">
    <property type="component" value="Unassembled WGS sequence"/>
</dbReference>
<accession>A0ABW3CCR0</accession>
<feature type="non-terminal residue" evidence="1">
    <location>
        <position position="81"/>
    </location>
</feature>
<evidence type="ECO:0000313" key="2">
    <source>
        <dbReference type="Proteomes" id="UP001597083"/>
    </source>
</evidence>
<keyword evidence="2" id="KW-1185">Reference proteome</keyword>
<dbReference type="Gene3D" id="3.40.50.150">
    <property type="entry name" value="Vaccinia Virus protein VP39"/>
    <property type="match status" value="1"/>
</dbReference>
<protein>
    <recommendedName>
        <fullName evidence="3">Methyltransferase domain-containing protein</fullName>
    </recommendedName>
</protein>
<organism evidence="1 2">
    <name type="scientific">Actinomadura adrarensis</name>
    <dbReference type="NCBI Taxonomy" id="1819600"/>
    <lineage>
        <taxon>Bacteria</taxon>
        <taxon>Bacillati</taxon>
        <taxon>Actinomycetota</taxon>
        <taxon>Actinomycetes</taxon>
        <taxon>Streptosporangiales</taxon>
        <taxon>Thermomonosporaceae</taxon>
        <taxon>Actinomadura</taxon>
    </lineage>
</organism>
<evidence type="ECO:0000313" key="1">
    <source>
        <dbReference type="EMBL" id="MFD0852321.1"/>
    </source>
</evidence>
<proteinExistence type="predicted"/>
<dbReference type="EMBL" id="JBHTIR010001248">
    <property type="protein sequence ID" value="MFD0852321.1"/>
    <property type="molecule type" value="Genomic_DNA"/>
</dbReference>